<keyword evidence="5" id="KW-1185">Reference proteome</keyword>
<keyword evidence="2" id="KW-0472">Membrane</keyword>
<feature type="transmembrane region" description="Helical" evidence="2">
    <location>
        <begin position="354"/>
        <end position="372"/>
    </location>
</feature>
<feature type="transmembrane region" description="Helical" evidence="2">
    <location>
        <begin position="113"/>
        <end position="131"/>
    </location>
</feature>
<feature type="transmembrane region" description="Helical" evidence="2">
    <location>
        <begin position="184"/>
        <end position="206"/>
    </location>
</feature>
<feature type="transmembrane region" description="Helical" evidence="2">
    <location>
        <begin position="54"/>
        <end position="71"/>
    </location>
</feature>
<keyword evidence="1" id="KW-0813">Transport</keyword>
<dbReference type="GO" id="GO:0005886">
    <property type="term" value="C:plasma membrane"/>
    <property type="evidence" value="ECO:0007669"/>
    <property type="project" value="UniProtKB-SubCell"/>
</dbReference>
<dbReference type="PANTHER" id="PTHR43849">
    <property type="entry name" value="BLL3936 PROTEIN"/>
    <property type="match status" value="1"/>
</dbReference>
<evidence type="ECO:0000259" key="3">
    <source>
        <dbReference type="Pfam" id="PF06808"/>
    </source>
</evidence>
<evidence type="ECO:0000313" key="4">
    <source>
        <dbReference type="EMBL" id="ESR23013.1"/>
    </source>
</evidence>
<feature type="transmembrane region" description="Helical" evidence="2">
    <location>
        <begin position="83"/>
        <end position="101"/>
    </location>
</feature>
<dbReference type="InterPro" id="IPR011853">
    <property type="entry name" value="TRAP_DctM-Dct_fused"/>
</dbReference>
<feature type="transmembrane region" description="Helical" evidence="2">
    <location>
        <begin position="143"/>
        <end position="164"/>
    </location>
</feature>
<feature type="transmembrane region" description="Helical" evidence="2">
    <location>
        <begin position="564"/>
        <end position="586"/>
    </location>
</feature>
<comment type="function">
    <text evidence="1">Part of the tripartite ATP-independent periplasmic (TRAP) transport system.</text>
</comment>
<feature type="transmembrane region" description="Helical" evidence="2">
    <location>
        <begin position="472"/>
        <end position="488"/>
    </location>
</feature>
<feature type="transmembrane region" description="Helical" evidence="2">
    <location>
        <begin position="500"/>
        <end position="523"/>
    </location>
</feature>
<dbReference type="GO" id="GO:0022857">
    <property type="term" value="F:transmembrane transporter activity"/>
    <property type="evidence" value="ECO:0007669"/>
    <property type="project" value="UniProtKB-UniRule"/>
</dbReference>
<dbReference type="Proteomes" id="UP000017819">
    <property type="component" value="Unassembled WGS sequence"/>
</dbReference>
<feature type="transmembrane region" description="Helical" evidence="2">
    <location>
        <begin position="535"/>
        <end position="558"/>
    </location>
</feature>
<reference evidence="4 5" key="1">
    <citation type="journal article" date="2014" name="Genome Announc.">
        <title>Draft Genome Sequence of Lutibaculum baratangense Strain AMV1T, Isolated from a Mud Volcano in Andamans, India.</title>
        <authorList>
            <person name="Singh A."/>
            <person name="Sreenivas A."/>
            <person name="Sathyanarayana Reddy G."/>
            <person name="Pinnaka A.K."/>
            <person name="Shivaji S."/>
        </authorList>
    </citation>
    <scope>NUCLEOTIDE SEQUENCE [LARGE SCALE GENOMIC DNA]</scope>
    <source>
        <strain evidence="4 5">AMV1</strain>
    </source>
</reference>
<dbReference type="PATRIC" id="fig|631454.5.peg.3041"/>
<feature type="domain" description="TRAP C4-dicarboxylate transport system permease DctM subunit" evidence="3">
    <location>
        <begin position="126"/>
        <end position="557"/>
    </location>
</feature>
<keyword evidence="1" id="KW-0997">Cell inner membrane</keyword>
<dbReference type="InterPro" id="IPR010656">
    <property type="entry name" value="DctM"/>
</dbReference>
<keyword evidence="2" id="KW-0812">Transmembrane</keyword>
<feature type="transmembrane region" description="Helical" evidence="2">
    <location>
        <begin position="443"/>
        <end position="465"/>
    </location>
</feature>
<dbReference type="OrthoDB" id="9759894at2"/>
<protein>
    <recommendedName>
        <fullName evidence="3">TRAP C4-dicarboxylate transport system permease DctM subunit domain-containing protein</fullName>
    </recommendedName>
</protein>
<name>V4T8Z5_9HYPH</name>
<feature type="transmembrane region" description="Helical" evidence="2">
    <location>
        <begin position="20"/>
        <end position="42"/>
    </location>
</feature>
<dbReference type="Pfam" id="PF06808">
    <property type="entry name" value="DctM"/>
    <property type="match status" value="1"/>
</dbReference>
<evidence type="ECO:0000256" key="1">
    <source>
        <dbReference type="RuleBase" id="RU369079"/>
    </source>
</evidence>
<dbReference type="eggNOG" id="COG4666">
    <property type="taxonomic scope" value="Bacteria"/>
</dbReference>
<sequence length="645" mass="67311">MTGEAVSDPDSPVGPGRGRLARAAVFVLTVASLLLAVNQVFLIRAFGFQLISTGYYYALIGTFLSIVFLQFPARQKDADRLPLYDVALALTVLACGLYFAGQAESIISRGWDFIAPPLPMTLACVLFLLVLEALRRTSGLTLFLLCTFFGLFPTFAGWMPGILWGTQYTPLEAVAAHVMGVGSIVGIPIGVVSDLLIGYLLFGATLTATGGGKFFMDLASALLGHARGGPAKVSIISSALFGSLSGSVISNVISTGSFTIPTMRRCGYPPAYAAAVESCASTGGTIMPPVMGAAGFIMASFLNIPYATVVSAAIIPALLFYAALLLQVDAYAAKQGLVGMARDQIPPLGRTLKTGWPHLMGLVLLVVLILFFHMEKTGPFISSGLMLAAAIAKAPRRTLRIVEAIIFETGRSAAYLFGILAGIGLIVGALSITGVGSSISRELIFHAGGSVPLLLLFGAITSFVLGMGMTASACYIFLAIILGPALTSQGLDEVGSHLFILYWGMLSYITPPVALAAVTAAVIAGSNSLQTGVKAMRLGSVLFVLPFAFVLNPALIARGEWPEVVIAIATASAAIWFVSCAFEGYLHHYGRIEGIPRIVLGVGGALMLVPELATDLAGLAMALAVYVHGHVFGAARGLAPGPRPE</sequence>
<keyword evidence="2" id="KW-1133">Transmembrane helix</keyword>
<comment type="caution">
    <text evidence="4">The sequence shown here is derived from an EMBL/GenBank/DDBJ whole genome shotgun (WGS) entry which is preliminary data.</text>
</comment>
<dbReference type="EMBL" id="AWXZ01000039">
    <property type="protein sequence ID" value="ESR23013.1"/>
    <property type="molecule type" value="Genomic_DNA"/>
</dbReference>
<feature type="transmembrane region" description="Helical" evidence="2">
    <location>
        <begin position="598"/>
        <end position="627"/>
    </location>
</feature>
<proteinExistence type="predicted"/>
<organism evidence="4 5">
    <name type="scientific">Lutibaculum baratangense AMV1</name>
    <dbReference type="NCBI Taxonomy" id="631454"/>
    <lineage>
        <taxon>Bacteria</taxon>
        <taxon>Pseudomonadati</taxon>
        <taxon>Pseudomonadota</taxon>
        <taxon>Alphaproteobacteria</taxon>
        <taxon>Hyphomicrobiales</taxon>
        <taxon>Tepidamorphaceae</taxon>
        <taxon>Lutibaculum</taxon>
    </lineage>
</organism>
<dbReference type="RefSeq" id="WP_023433200.1">
    <property type="nucleotide sequence ID" value="NZ_AWXZ01000039.1"/>
</dbReference>
<keyword evidence="1" id="KW-1003">Cell membrane</keyword>
<accession>V4T8Z5</accession>
<gene>
    <name evidence="4" type="ORF">N177_3081</name>
</gene>
<feature type="transmembrane region" description="Helical" evidence="2">
    <location>
        <begin position="415"/>
        <end position="437"/>
    </location>
</feature>
<dbReference type="PANTHER" id="PTHR43849:SF2">
    <property type="entry name" value="BLL3936 PROTEIN"/>
    <property type="match status" value="1"/>
</dbReference>
<feature type="transmembrane region" description="Helical" evidence="2">
    <location>
        <begin position="313"/>
        <end position="333"/>
    </location>
</feature>
<dbReference type="NCBIfam" id="TIGR02123">
    <property type="entry name" value="TRAP_fused"/>
    <property type="match status" value="1"/>
</dbReference>
<evidence type="ECO:0000256" key="2">
    <source>
        <dbReference type="SAM" id="Phobius"/>
    </source>
</evidence>
<dbReference type="AlphaFoldDB" id="V4T8Z5"/>
<comment type="subcellular location">
    <subcellularLocation>
        <location evidence="1">Cell inner membrane</location>
        <topology evidence="1">Multi-pass membrane protein</topology>
    </subcellularLocation>
</comment>
<evidence type="ECO:0000313" key="5">
    <source>
        <dbReference type="Proteomes" id="UP000017819"/>
    </source>
</evidence>
<dbReference type="STRING" id="631454.N177_3081"/>